<protein>
    <submittedName>
        <fullName evidence="3">Cytochrome P450</fullName>
        <ecNumber evidence="3">1.14.-.-</ecNumber>
    </submittedName>
</protein>
<evidence type="ECO:0000313" key="4">
    <source>
        <dbReference type="Proteomes" id="UP001596972"/>
    </source>
</evidence>
<reference evidence="4" key="1">
    <citation type="journal article" date="2019" name="Int. J. Syst. Evol. Microbiol.">
        <title>The Global Catalogue of Microorganisms (GCM) 10K type strain sequencing project: providing services to taxonomists for standard genome sequencing and annotation.</title>
        <authorList>
            <consortium name="The Broad Institute Genomics Platform"/>
            <consortium name="The Broad Institute Genome Sequencing Center for Infectious Disease"/>
            <person name="Wu L."/>
            <person name="Ma J."/>
        </authorList>
    </citation>
    <scope>NUCLEOTIDE SEQUENCE [LARGE SCALE GENOMIC DNA]</scope>
    <source>
        <strain evidence="4">JCM 31202</strain>
    </source>
</reference>
<dbReference type="InterPro" id="IPR001128">
    <property type="entry name" value="Cyt_P450"/>
</dbReference>
<name>A0ABW3EUZ1_9ACTN</name>
<dbReference type="InterPro" id="IPR017972">
    <property type="entry name" value="Cyt_P450_CS"/>
</dbReference>
<comment type="caution">
    <text evidence="3">The sequence shown here is derived from an EMBL/GenBank/DDBJ whole genome shotgun (WGS) entry which is preliminary data.</text>
</comment>
<keyword evidence="4" id="KW-1185">Reference proteome</keyword>
<dbReference type="PANTHER" id="PTHR46696">
    <property type="entry name" value="P450, PUTATIVE (EUROFUNG)-RELATED"/>
    <property type="match status" value="1"/>
</dbReference>
<dbReference type="InterPro" id="IPR036396">
    <property type="entry name" value="Cyt_P450_sf"/>
</dbReference>
<gene>
    <name evidence="3" type="ORF">ACFQ11_20095</name>
</gene>
<keyword evidence="2 3" id="KW-0560">Oxidoreductase</keyword>
<evidence type="ECO:0000256" key="1">
    <source>
        <dbReference type="ARBA" id="ARBA00010617"/>
    </source>
</evidence>
<dbReference type="Proteomes" id="UP001596972">
    <property type="component" value="Unassembled WGS sequence"/>
</dbReference>
<dbReference type="Pfam" id="PF00067">
    <property type="entry name" value="p450"/>
    <property type="match status" value="1"/>
</dbReference>
<evidence type="ECO:0000256" key="2">
    <source>
        <dbReference type="RuleBase" id="RU000461"/>
    </source>
</evidence>
<dbReference type="PROSITE" id="PS00086">
    <property type="entry name" value="CYTOCHROME_P450"/>
    <property type="match status" value="1"/>
</dbReference>
<dbReference type="EC" id="1.14.-.-" evidence="3"/>
<dbReference type="RefSeq" id="WP_378300762.1">
    <property type="nucleotide sequence ID" value="NZ_JBHTJA010000040.1"/>
</dbReference>
<dbReference type="GO" id="GO:0016491">
    <property type="term" value="F:oxidoreductase activity"/>
    <property type="evidence" value="ECO:0007669"/>
    <property type="project" value="UniProtKB-KW"/>
</dbReference>
<keyword evidence="2" id="KW-0479">Metal-binding</keyword>
<keyword evidence="2" id="KW-0503">Monooxygenase</keyword>
<comment type="similarity">
    <text evidence="1 2">Belongs to the cytochrome P450 family.</text>
</comment>
<dbReference type="PRINTS" id="PR00385">
    <property type="entry name" value="P450"/>
</dbReference>
<dbReference type="InterPro" id="IPR002397">
    <property type="entry name" value="Cyt_P450_B"/>
</dbReference>
<dbReference type="PRINTS" id="PR00359">
    <property type="entry name" value="BP450"/>
</dbReference>
<proteinExistence type="inferred from homology"/>
<keyword evidence="2" id="KW-0349">Heme</keyword>
<dbReference type="CDD" id="cd11030">
    <property type="entry name" value="CYP105-like"/>
    <property type="match status" value="1"/>
</dbReference>
<dbReference type="SUPFAM" id="SSF48264">
    <property type="entry name" value="Cytochrome P450"/>
    <property type="match status" value="1"/>
</dbReference>
<evidence type="ECO:0000313" key="3">
    <source>
        <dbReference type="EMBL" id="MFD0902713.1"/>
    </source>
</evidence>
<keyword evidence="2" id="KW-0408">Iron</keyword>
<accession>A0ABW3EUZ1</accession>
<dbReference type="PANTHER" id="PTHR46696:SF1">
    <property type="entry name" value="CYTOCHROME P450 YJIB-RELATED"/>
    <property type="match status" value="1"/>
</dbReference>
<sequence>MERSPVPFPVHRDDPLHPPAEYAALLDGPPTRVRTPDGAEHWMVSRLADVRAVLADPRFSADDTHPNFPNLLPLPTVPGALSFLRMDDPEHARLRRTLTAEFTVRRVGRMRPEITETVDALLDEMAGQGPPADLVAAFALPLPSLVICRLLGVPYADHDFFQERSAESLRLDVTRDEALAAFAELAAYLDGLVADKEREPTDDLLGRVARRVRSGELGHEEAVAMARLLLLAGHETTANMIGLGTYALLRHPDELARLRADPALVRPAVEELLRYLTIVHRGTQRVAREPVEVGGVTIGAGEGVVVALAAADRDPGAFAEPGAFDPSRPPGHHVAFGFGAHQCIGQTLARLEMEIAFARMLERLPGLALACAPEDVVFRDSVVYGVETLPVTWSGETSGETSVETSGGTP</sequence>
<dbReference type="Gene3D" id="1.10.630.10">
    <property type="entry name" value="Cytochrome P450"/>
    <property type="match status" value="1"/>
</dbReference>
<dbReference type="EMBL" id="JBHTJA010000040">
    <property type="protein sequence ID" value="MFD0902713.1"/>
    <property type="molecule type" value="Genomic_DNA"/>
</dbReference>
<organism evidence="3 4">
    <name type="scientific">Actinomadura sediminis</name>
    <dbReference type="NCBI Taxonomy" id="1038904"/>
    <lineage>
        <taxon>Bacteria</taxon>
        <taxon>Bacillati</taxon>
        <taxon>Actinomycetota</taxon>
        <taxon>Actinomycetes</taxon>
        <taxon>Streptosporangiales</taxon>
        <taxon>Thermomonosporaceae</taxon>
        <taxon>Actinomadura</taxon>
    </lineage>
</organism>